<dbReference type="InterPro" id="IPR024079">
    <property type="entry name" value="MetalloPept_cat_dom_sf"/>
</dbReference>
<keyword evidence="6" id="KW-0482">Metalloprotease</keyword>
<proteinExistence type="predicted"/>
<dbReference type="KEGG" id="lgi:LOTGIDRAFT_126394"/>
<dbReference type="HOGENOM" id="CLU_006187_1_0_1"/>
<comment type="cofactor">
    <cofactor evidence="1">
        <name>Zn(2+)</name>
        <dbReference type="ChEBI" id="CHEBI:29105"/>
    </cofactor>
</comment>
<evidence type="ECO:0008006" key="11">
    <source>
        <dbReference type="Google" id="ProtNLM"/>
    </source>
</evidence>
<evidence type="ECO:0000256" key="2">
    <source>
        <dbReference type="ARBA" id="ARBA00022670"/>
    </source>
</evidence>
<feature type="domain" description="Peptidase M13 N-terminal" evidence="8">
    <location>
        <begin position="1"/>
        <end position="254"/>
    </location>
</feature>
<name>V4A4V5_LOTGI</name>
<dbReference type="Pfam" id="PF01431">
    <property type="entry name" value="Peptidase_M13"/>
    <property type="match status" value="1"/>
</dbReference>
<dbReference type="Proteomes" id="UP000030746">
    <property type="component" value="Unassembled WGS sequence"/>
</dbReference>
<dbReference type="AlphaFoldDB" id="V4A4V5"/>
<protein>
    <recommendedName>
        <fullName evidence="11">Peptidase M13 C-terminal domain-containing protein</fullName>
    </recommendedName>
</protein>
<feature type="non-terminal residue" evidence="9">
    <location>
        <position position="1"/>
    </location>
</feature>
<dbReference type="GO" id="GO:0004222">
    <property type="term" value="F:metalloendopeptidase activity"/>
    <property type="evidence" value="ECO:0007669"/>
    <property type="project" value="InterPro"/>
</dbReference>
<dbReference type="GO" id="GO:0005886">
    <property type="term" value="C:plasma membrane"/>
    <property type="evidence" value="ECO:0007669"/>
    <property type="project" value="TreeGrafter"/>
</dbReference>
<dbReference type="InterPro" id="IPR018497">
    <property type="entry name" value="Peptidase_M13_C"/>
</dbReference>
<keyword evidence="3" id="KW-0479">Metal-binding</keyword>
<keyword evidence="2" id="KW-0645">Protease</keyword>
<dbReference type="EMBL" id="KB202719">
    <property type="protein sequence ID" value="ESO88296.1"/>
    <property type="molecule type" value="Genomic_DNA"/>
</dbReference>
<evidence type="ECO:0000256" key="6">
    <source>
        <dbReference type="ARBA" id="ARBA00023049"/>
    </source>
</evidence>
<evidence type="ECO:0000256" key="5">
    <source>
        <dbReference type="ARBA" id="ARBA00022833"/>
    </source>
</evidence>
<feature type="domain" description="Peptidase M13 C-terminal" evidence="7">
    <location>
        <begin position="314"/>
        <end position="520"/>
    </location>
</feature>
<organism evidence="9 10">
    <name type="scientific">Lottia gigantea</name>
    <name type="common">Giant owl limpet</name>
    <dbReference type="NCBI Taxonomy" id="225164"/>
    <lineage>
        <taxon>Eukaryota</taxon>
        <taxon>Metazoa</taxon>
        <taxon>Spiralia</taxon>
        <taxon>Lophotrochozoa</taxon>
        <taxon>Mollusca</taxon>
        <taxon>Gastropoda</taxon>
        <taxon>Patellogastropoda</taxon>
        <taxon>Lottioidea</taxon>
        <taxon>Lottiidae</taxon>
        <taxon>Lottia</taxon>
    </lineage>
</organism>
<evidence type="ECO:0000256" key="3">
    <source>
        <dbReference type="ARBA" id="ARBA00022723"/>
    </source>
</evidence>
<dbReference type="CTD" id="20232591"/>
<dbReference type="Pfam" id="PF05649">
    <property type="entry name" value="Peptidase_M13_N"/>
    <property type="match status" value="1"/>
</dbReference>
<sequence>VLQLDQAYLGMPQKYFFKERNDTMIMAYENLAFQVATMLGADKTVAEQDMKDIVDFEILLANISVPSEERRDSEKLYNKMTFAQLAQNYSEFDWLGYINSIMSSPKIQIDITEDEEIINYSPPYFDKLFSLLNNTPKRTIVNYCVWGIVRNRISSLGKAFRDLNLEYSKVFTGTSTEPARWKQCIGAAWIVGDVLGKMFVKEAFDEAAKADVLKLIGNLKLSFEEQLVSNNWMDEPTSKAAKEKLDAMNKKIGYDEKILNDTYLMKLSENYTVSEDGYFMNIINFMQEANAEHFRELRKPIDKTKWFMLPPTVNAYYSPTNNEIVFPGGILQPPFYHKNFLKAINYGGIGVVIGHEITHGFDDRGRQYDKTGSLRQWWSDDVVEVFKTRAQCVIEQYGNFTVEEAELQINGINTLGENIADNGAVTQSFKAYRKWVAQKRKEEPKLPGLDFSPNQLFFINFAQVWCANMRKQNAIGRVLSGVHSPSKYRVIGTLQNSPDFAKTFGCPVSSYMNPEKKCKVW</sequence>
<dbReference type="PANTHER" id="PTHR11733">
    <property type="entry name" value="ZINC METALLOPROTEASE FAMILY M13 NEPRILYSIN-RELATED"/>
    <property type="match status" value="1"/>
</dbReference>
<dbReference type="PRINTS" id="PR00786">
    <property type="entry name" value="NEPRILYSIN"/>
</dbReference>
<dbReference type="PROSITE" id="PS51885">
    <property type="entry name" value="NEPRILYSIN"/>
    <property type="match status" value="1"/>
</dbReference>
<keyword evidence="5" id="KW-0862">Zinc</keyword>
<evidence type="ECO:0000256" key="1">
    <source>
        <dbReference type="ARBA" id="ARBA00001947"/>
    </source>
</evidence>
<dbReference type="RefSeq" id="XP_009061011.1">
    <property type="nucleotide sequence ID" value="XM_009062763.1"/>
</dbReference>
<dbReference type="InterPro" id="IPR008753">
    <property type="entry name" value="Peptidase_M13_N"/>
</dbReference>
<dbReference type="SUPFAM" id="SSF55486">
    <property type="entry name" value="Metalloproteases ('zincins'), catalytic domain"/>
    <property type="match status" value="1"/>
</dbReference>
<evidence type="ECO:0000313" key="10">
    <source>
        <dbReference type="Proteomes" id="UP000030746"/>
    </source>
</evidence>
<gene>
    <name evidence="9" type="ORF">LOTGIDRAFT_126394</name>
</gene>
<dbReference type="CDD" id="cd08662">
    <property type="entry name" value="M13"/>
    <property type="match status" value="1"/>
</dbReference>
<reference evidence="9 10" key="1">
    <citation type="journal article" date="2013" name="Nature">
        <title>Insights into bilaterian evolution from three spiralian genomes.</title>
        <authorList>
            <person name="Simakov O."/>
            <person name="Marletaz F."/>
            <person name="Cho S.J."/>
            <person name="Edsinger-Gonzales E."/>
            <person name="Havlak P."/>
            <person name="Hellsten U."/>
            <person name="Kuo D.H."/>
            <person name="Larsson T."/>
            <person name="Lv J."/>
            <person name="Arendt D."/>
            <person name="Savage R."/>
            <person name="Osoegawa K."/>
            <person name="de Jong P."/>
            <person name="Grimwood J."/>
            <person name="Chapman J.A."/>
            <person name="Shapiro H."/>
            <person name="Aerts A."/>
            <person name="Otillar R.P."/>
            <person name="Terry A.Y."/>
            <person name="Boore J.L."/>
            <person name="Grigoriev I.V."/>
            <person name="Lindberg D.R."/>
            <person name="Seaver E.C."/>
            <person name="Weisblat D.A."/>
            <person name="Putnam N.H."/>
            <person name="Rokhsar D.S."/>
        </authorList>
    </citation>
    <scope>NUCLEOTIDE SEQUENCE [LARGE SCALE GENOMIC DNA]</scope>
</reference>
<evidence type="ECO:0000259" key="7">
    <source>
        <dbReference type="Pfam" id="PF01431"/>
    </source>
</evidence>
<dbReference type="OMA" id="DDAPNYG"/>
<dbReference type="InterPro" id="IPR000718">
    <property type="entry name" value="Peptidase_M13"/>
</dbReference>
<dbReference type="Gene3D" id="3.40.390.10">
    <property type="entry name" value="Collagenase (Catalytic Domain)"/>
    <property type="match status" value="1"/>
</dbReference>
<dbReference type="PANTHER" id="PTHR11733:SF133">
    <property type="entry name" value="PHOSPHATE-REGULATING NEUTRAL ENDOPEPTIDASE PHEX"/>
    <property type="match status" value="1"/>
</dbReference>
<dbReference type="OrthoDB" id="6475849at2759"/>
<evidence type="ECO:0000256" key="4">
    <source>
        <dbReference type="ARBA" id="ARBA00022801"/>
    </source>
</evidence>
<dbReference type="GO" id="GO:0046872">
    <property type="term" value="F:metal ion binding"/>
    <property type="evidence" value="ECO:0007669"/>
    <property type="project" value="UniProtKB-KW"/>
</dbReference>
<keyword evidence="4" id="KW-0378">Hydrolase</keyword>
<dbReference type="GeneID" id="20232591"/>
<evidence type="ECO:0000313" key="9">
    <source>
        <dbReference type="EMBL" id="ESO88296.1"/>
    </source>
</evidence>
<evidence type="ECO:0000259" key="8">
    <source>
        <dbReference type="Pfam" id="PF05649"/>
    </source>
</evidence>
<keyword evidence="10" id="KW-1185">Reference proteome</keyword>
<accession>V4A4V5</accession>
<dbReference type="GO" id="GO:0016485">
    <property type="term" value="P:protein processing"/>
    <property type="evidence" value="ECO:0007669"/>
    <property type="project" value="TreeGrafter"/>
</dbReference>